<proteinExistence type="evidence at transcript level"/>
<organism evidence="1">
    <name type="scientific">Hordeum vulgare subsp. vulgare</name>
    <name type="common">Domesticated barley</name>
    <dbReference type="NCBI Taxonomy" id="112509"/>
    <lineage>
        <taxon>Eukaryota</taxon>
        <taxon>Viridiplantae</taxon>
        <taxon>Streptophyta</taxon>
        <taxon>Embryophyta</taxon>
        <taxon>Tracheophyta</taxon>
        <taxon>Spermatophyta</taxon>
        <taxon>Magnoliopsida</taxon>
        <taxon>Liliopsida</taxon>
        <taxon>Poales</taxon>
        <taxon>Poaceae</taxon>
        <taxon>BOP clade</taxon>
        <taxon>Pooideae</taxon>
        <taxon>Triticodae</taxon>
        <taxon>Triticeae</taxon>
        <taxon>Hordeinae</taxon>
        <taxon>Hordeum</taxon>
    </lineage>
</organism>
<name>F2DF95_HORVV</name>
<sequence>MSHGTSSMGGCFFPLFLSKHKDEVMAEPLQLHLILMLMMNSRSNSSTED</sequence>
<protein>
    <submittedName>
        <fullName evidence="1">Predicted protein</fullName>
    </submittedName>
</protein>
<accession>F2DF95</accession>
<dbReference type="EMBL" id="AK362562">
    <property type="protein sequence ID" value="BAJ93766.1"/>
    <property type="molecule type" value="mRNA"/>
</dbReference>
<dbReference type="AlphaFoldDB" id="F2DF95"/>
<dbReference type="ExpressionAtlas" id="F2DF95">
    <property type="expression patterns" value="baseline and differential"/>
</dbReference>
<evidence type="ECO:0000313" key="1">
    <source>
        <dbReference type="EMBL" id="BAJ93766.1"/>
    </source>
</evidence>
<reference evidence="1" key="1">
    <citation type="journal article" date="2011" name="Plant Physiol.">
        <title>Comprehensive sequence analysis of 24,783 barley full-length cDNAs derived from 12 clone libraries.</title>
        <authorList>
            <person name="Matsumoto T."/>
            <person name="Tanaka T."/>
            <person name="Sakai H."/>
            <person name="Amano N."/>
            <person name="Kanamori H."/>
            <person name="Kurita K."/>
            <person name="Kikuta A."/>
            <person name="Kamiya K."/>
            <person name="Yamamoto M."/>
            <person name="Ikawa H."/>
            <person name="Fujii N."/>
            <person name="Hori K."/>
            <person name="Itoh T."/>
            <person name="Sato K."/>
        </authorList>
    </citation>
    <scope>NUCLEOTIDE SEQUENCE</scope>
    <source>
        <tissue evidence="1">Shoot and root</tissue>
    </source>
</reference>